<gene>
    <name evidence="1" type="ORF">L6452_04563</name>
</gene>
<evidence type="ECO:0000313" key="2">
    <source>
        <dbReference type="Proteomes" id="UP001055879"/>
    </source>
</evidence>
<keyword evidence="2" id="KW-1185">Reference proteome</keyword>
<protein>
    <submittedName>
        <fullName evidence="1">Uncharacterized protein</fullName>
    </submittedName>
</protein>
<sequence length="66" mass="6968">MLSTAADLLPVASFLHVRKFTIADSVCVSFFLYIVLANGKDGICNLVFVSCLIDSVLSSDAGSKLA</sequence>
<organism evidence="1 2">
    <name type="scientific">Arctium lappa</name>
    <name type="common">Greater burdock</name>
    <name type="synonym">Lappa major</name>
    <dbReference type="NCBI Taxonomy" id="4217"/>
    <lineage>
        <taxon>Eukaryota</taxon>
        <taxon>Viridiplantae</taxon>
        <taxon>Streptophyta</taxon>
        <taxon>Embryophyta</taxon>
        <taxon>Tracheophyta</taxon>
        <taxon>Spermatophyta</taxon>
        <taxon>Magnoliopsida</taxon>
        <taxon>eudicotyledons</taxon>
        <taxon>Gunneridae</taxon>
        <taxon>Pentapetalae</taxon>
        <taxon>asterids</taxon>
        <taxon>campanulids</taxon>
        <taxon>Asterales</taxon>
        <taxon>Asteraceae</taxon>
        <taxon>Carduoideae</taxon>
        <taxon>Cardueae</taxon>
        <taxon>Arctiinae</taxon>
        <taxon>Arctium</taxon>
    </lineage>
</organism>
<comment type="caution">
    <text evidence="1">The sequence shown here is derived from an EMBL/GenBank/DDBJ whole genome shotgun (WGS) entry which is preliminary data.</text>
</comment>
<evidence type="ECO:0000313" key="1">
    <source>
        <dbReference type="EMBL" id="KAI3757030.1"/>
    </source>
</evidence>
<accession>A0ACB9EEA7</accession>
<proteinExistence type="predicted"/>
<dbReference type="EMBL" id="CM042048">
    <property type="protein sequence ID" value="KAI3757030.1"/>
    <property type="molecule type" value="Genomic_DNA"/>
</dbReference>
<dbReference type="Proteomes" id="UP001055879">
    <property type="component" value="Linkage Group LG02"/>
</dbReference>
<reference evidence="2" key="1">
    <citation type="journal article" date="2022" name="Mol. Ecol. Resour.">
        <title>The genomes of chicory, endive, great burdock and yacon provide insights into Asteraceae palaeo-polyploidization history and plant inulin production.</title>
        <authorList>
            <person name="Fan W."/>
            <person name="Wang S."/>
            <person name="Wang H."/>
            <person name="Wang A."/>
            <person name="Jiang F."/>
            <person name="Liu H."/>
            <person name="Zhao H."/>
            <person name="Xu D."/>
            <person name="Zhang Y."/>
        </authorList>
    </citation>
    <scope>NUCLEOTIDE SEQUENCE [LARGE SCALE GENOMIC DNA]</scope>
    <source>
        <strain evidence="2">cv. Niubang</strain>
    </source>
</reference>
<name>A0ACB9EEA7_ARCLA</name>
<reference evidence="1 2" key="2">
    <citation type="journal article" date="2022" name="Mol. Ecol. Resour.">
        <title>The genomes of chicory, endive, great burdock and yacon provide insights into Asteraceae paleo-polyploidization history and plant inulin production.</title>
        <authorList>
            <person name="Fan W."/>
            <person name="Wang S."/>
            <person name="Wang H."/>
            <person name="Wang A."/>
            <person name="Jiang F."/>
            <person name="Liu H."/>
            <person name="Zhao H."/>
            <person name="Xu D."/>
            <person name="Zhang Y."/>
        </authorList>
    </citation>
    <scope>NUCLEOTIDE SEQUENCE [LARGE SCALE GENOMIC DNA]</scope>
    <source>
        <strain evidence="2">cv. Niubang</strain>
    </source>
</reference>